<reference evidence="2 3" key="1">
    <citation type="submission" date="2021-06" db="EMBL/GenBank/DDBJ databases">
        <title>Caerostris darwini draft genome.</title>
        <authorList>
            <person name="Kono N."/>
            <person name="Arakawa K."/>
        </authorList>
    </citation>
    <scope>NUCLEOTIDE SEQUENCE [LARGE SCALE GENOMIC DNA]</scope>
</reference>
<feature type="compositionally biased region" description="Polar residues" evidence="1">
    <location>
        <begin position="78"/>
        <end position="90"/>
    </location>
</feature>
<protein>
    <submittedName>
        <fullName evidence="2">Uncharacterized protein</fullName>
    </submittedName>
</protein>
<dbReference type="AlphaFoldDB" id="A0AAV4NNU0"/>
<evidence type="ECO:0000313" key="3">
    <source>
        <dbReference type="Proteomes" id="UP001054837"/>
    </source>
</evidence>
<dbReference type="EMBL" id="BPLQ01001877">
    <property type="protein sequence ID" value="GIX86353.1"/>
    <property type="molecule type" value="Genomic_DNA"/>
</dbReference>
<sequence length="113" mass="12687">MNKAIHDKTFHEQISIKNIFGAISESSNIENTQQSAISTVSKPHPIMLALTSNYNLDLQNMHKLYPESTNKLAEDTSRSTQIQKMNTAPLRSSLHRKNMNSTSSSSEMRGHSK</sequence>
<accession>A0AAV4NNU0</accession>
<evidence type="ECO:0000256" key="1">
    <source>
        <dbReference type="SAM" id="MobiDB-lite"/>
    </source>
</evidence>
<organism evidence="2 3">
    <name type="scientific">Caerostris darwini</name>
    <dbReference type="NCBI Taxonomy" id="1538125"/>
    <lineage>
        <taxon>Eukaryota</taxon>
        <taxon>Metazoa</taxon>
        <taxon>Ecdysozoa</taxon>
        <taxon>Arthropoda</taxon>
        <taxon>Chelicerata</taxon>
        <taxon>Arachnida</taxon>
        <taxon>Araneae</taxon>
        <taxon>Araneomorphae</taxon>
        <taxon>Entelegynae</taxon>
        <taxon>Araneoidea</taxon>
        <taxon>Araneidae</taxon>
        <taxon>Caerostris</taxon>
    </lineage>
</organism>
<evidence type="ECO:0000313" key="2">
    <source>
        <dbReference type="EMBL" id="GIX86353.1"/>
    </source>
</evidence>
<name>A0AAV4NNU0_9ARAC</name>
<gene>
    <name evidence="2" type="ORF">CDAR_590321</name>
</gene>
<feature type="region of interest" description="Disordered" evidence="1">
    <location>
        <begin position="69"/>
        <end position="113"/>
    </location>
</feature>
<keyword evidence="3" id="KW-1185">Reference proteome</keyword>
<dbReference type="Proteomes" id="UP001054837">
    <property type="component" value="Unassembled WGS sequence"/>
</dbReference>
<comment type="caution">
    <text evidence="2">The sequence shown here is derived from an EMBL/GenBank/DDBJ whole genome shotgun (WGS) entry which is preliminary data.</text>
</comment>
<proteinExistence type="predicted"/>